<sequence length="109" mass="12393">MGSILFQCLISVGLSRDFRTSDLGCLSYYQIQKSLILRPREEKRDLYTQHIHSNVAKFTQNSTLGRVNKDLSFLLVDLHHGLVPSQSVNNCDHTKLDSGSILNYSHAWT</sequence>
<proteinExistence type="predicted"/>
<name>A0A8T0I355_CERPU</name>
<dbReference type="Proteomes" id="UP000822688">
    <property type="component" value="Chromosome 5"/>
</dbReference>
<organism evidence="1 2">
    <name type="scientific">Ceratodon purpureus</name>
    <name type="common">Fire moss</name>
    <name type="synonym">Dicranum purpureum</name>
    <dbReference type="NCBI Taxonomy" id="3225"/>
    <lineage>
        <taxon>Eukaryota</taxon>
        <taxon>Viridiplantae</taxon>
        <taxon>Streptophyta</taxon>
        <taxon>Embryophyta</taxon>
        <taxon>Bryophyta</taxon>
        <taxon>Bryophytina</taxon>
        <taxon>Bryopsida</taxon>
        <taxon>Dicranidae</taxon>
        <taxon>Pseudoditrichales</taxon>
        <taxon>Ditrichaceae</taxon>
        <taxon>Ceratodon</taxon>
    </lineage>
</organism>
<evidence type="ECO:0000313" key="1">
    <source>
        <dbReference type="EMBL" id="KAG0577221.1"/>
    </source>
</evidence>
<comment type="caution">
    <text evidence="1">The sequence shown here is derived from an EMBL/GenBank/DDBJ whole genome shotgun (WGS) entry which is preliminary data.</text>
</comment>
<reference evidence="1" key="1">
    <citation type="submission" date="2020-06" db="EMBL/GenBank/DDBJ databases">
        <title>WGS assembly of Ceratodon purpureus strain R40.</title>
        <authorList>
            <person name="Carey S.B."/>
            <person name="Jenkins J."/>
            <person name="Shu S."/>
            <person name="Lovell J.T."/>
            <person name="Sreedasyam A."/>
            <person name="Maumus F."/>
            <person name="Tiley G.P."/>
            <person name="Fernandez-Pozo N."/>
            <person name="Barry K."/>
            <person name="Chen C."/>
            <person name="Wang M."/>
            <person name="Lipzen A."/>
            <person name="Daum C."/>
            <person name="Saski C.A."/>
            <person name="Payton A.C."/>
            <person name="Mcbreen J.C."/>
            <person name="Conrad R.E."/>
            <person name="Kollar L.M."/>
            <person name="Olsson S."/>
            <person name="Huttunen S."/>
            <person name="Landis J.B."/>
            <person name="Wickett N.J."/>
            <person name="Johnson M.G."/>
            <person name="Rensing S.A."/>
            <person name="Grimwood J."/>
            <person name="Schmutz J."/>
            <person name="Mcdaniel S.F."/>
        </authorList>
    </citation>
    <scope>NUCLEOTIDE SEQUENCE</scope>
    <source>
        <strain evidence="1">R40</strain>
    </source>
</reference>
<accession>A0A8T0I355</accession>
<protein>
    <submittedName>
        <fullName evidence="1">Uncharacterized protein</fullName>
    </submittedName>
</protein>
<gene>
    <name evidence="1" type="ORF">KC19_5G140500</name>
</gene>
<dbReference type="AlphaFoldDB" id="A0A8T0I355"/>
<dbReference type="EMBL" id="CM026425">
    <property type="protein sequence ID" value="KAG0577221.1"/>
    <property type="molecule type" value="Genomic_DNA"/>
</dbReference>
<evidence type="ECO:0000313" key="2">
    <source>
        <dbReference type="Proteomes" id="UP000822688"/>
    </source>
</evidence>
<keyword evidence="2" id="KW-1185">Reference proteome</keyword>